<protein>
    <submittedName>
        <fullName evidence="2">Uncharacterized protein</fullName>
    </submittedName>
</protein>
<proteinExistence type="predicted"/>
<keyword evidence="3" id="KW-1185">Reference proteome</keyword>
<dbReference type="AlphaFoldDB" id="A0AAD6V8E6"/>
<comment type="caution">
    <text evidence="2">The sequence shown here is derived from an EMBL/GenBank/DDBJ whole genome shotgun (WGS) entry which is preliminary data.</text>
</comment>
<name>A0AAD6V8E6_9AGAR</name>
<accession>A0AAD6V8E6</accession>
<feature type="region of interest" description="Disordered" evidence="1">
    <location>
        <begin position="231"/>
        <end position="265"/>
    </location>
</feature>
<evidence type="ECO:0000313" key="3">
    <source>
        <dbReference type="Proteomes" id="UP001219525"/>
    </source>
</evidence>
<reference evidence="2" key="1">
    <citation type="submission" date="2023-03" db="EMBL/GenBank/DDBJ databases">
        <title>Massive genome expansion in bonnet fungi (Mycena s.s.) driven by repeated elements and novel gene families across ecological guilds.</title>
        <authorList>
            <consortium name="Lawrence Berkeley National Laboratory"/>
            <person name="Harder C.B."/>
            <person name="Miyauchi S."/>
            <person name="Viragh M."/>
            <person name="Kuo A."/>
            <person name="Thoen E."/>
            <person name="Andreopoulos B."/>
            <person name="Lu D."/>
            <person name="Skrede I."/>
            <person name="Drula E."/>
            <person name="Henrissat B."/>
            <person name="Morin E."/>
            <person name="Kohler A."/>
            <person name="Barry K."/>
            <person name="LaButti K."/>
            <person name="Morin E."/>
            <person name="Salamov A."/>
            <person name="Lipzen A."/>
            <person name="Mereny Z."/>
            <person name="Hegedus B."/>
            <person name="Baldrian P."/>
            <person name="Stursova M."/>
            <person name="Weitz H."/>
            <person name="Taylor A."/>
            <person name="Grigoriev I.V."/>
            <person name="Nagy L.G."/>
            <person name="Martin F."/>
            <person name="Kauserud H."/>
        </authorList>
    </citation>
    <scope>NUCLEOTIDE SEQUENCE</scope>
    <source>
        <strain evidence="2">9144</strain>
    </source>
</reference>
<evidence type="ECO:0000256" key="1">
    <source>
        <dbReference type="SAM" id="MobiDB-lite"/>
    </source>
</evidence>
<organism evidence="2 3">
    <name type="scientific">Mycena pura</name>
    <dbReference type="NCBI Taxonomy" id="153505"/>
    <lineage>
        <taxon>Eukaryota</taxon>
        <taxon>Fungi</taxon>
        <taxon>Dikarya</taxon>
        <taxon>Basidiomycota</taxon>
        <taxon>Agaricomycotina</taxon>
        <taxon>Agaricomycetes</taxon>
        <taxon>Agaricomycetidae</taxon>
        <taxon>Agaricales</taxon>
        <taxon>Marasmiineae</taxon>
        <taxon>Mycenaceae</taxon>
        <taxon>Mycena</taxon>
    </lineage>
</organism>
<feature type="compositionally biased region" description="Polar residues" evidence="1">
    <location>
        <begin position="255"/>
        <end position="265"/>
    </location>
</feature>
<dbReference type="EMBL" id="JARJCW010000065">
    <property type="protein sequence ID" value="KAJ7199913.1"/>
    <property type="molecule type" value="Genomic_DNA"/>
</dbReference>
<evidence type="ECO:0000313" key="2">
    <source>
        <dbReference type="EMBL" id="KAJ7199913.1"/>
    </source>
</evidence>
<dbReference type="Proteomes" id="UP001219525">
    <property type="component" value="Unassembled WGS sequence"/>
</dbReference>
<gene>
    <name evidence="2" type="ORF">GGX14DRAFT_400917</name>
</gene>
<sequence length="265" mass="28909">MEATIAVQVKADASDQYLRRMARLLRENVSGDTACGIPAVDGPLTWEITSGEPPVSSDKRKPGPYLRSVCAKPHTTEWYYRRVDVTSCGMQGVTVKRTLTTIFEYPSPRRRFLRETSSKVSRFSETIWLITVLEQASAGRRIVGERRDAGKGRNAVEIPVLDRFSRARTLQARVTESVNAGGTENPDAISAGAFEISASRYTTAENTEAGCGYTTDSGVASGGWGSWRMGLRQEAKPSIQGKRWPSKALAKDPTSDTNRGTAGEG</sequence>